<dbReference type="AlphaFoldDB" id="A0A7Y9F3W5"/>
<reference evidence="1 2" key="1">
    <citation type="submission" date="2020-07" db="EMBL/GenBank/DDBJ databases">
        <title>Sequencing the genomes of 1000 actinobacteria strains.</title>
        <authorList>
            <person name="Klenk H.-P."/>
        </authorList>
    </citation>
    <scope>NUCLEOTIDE SEQUENCE [LARGE SCALE GENOMIC DNA]</scope>
    <source>
        <strain evidence="1 2">DSM 18965</strain>
    </source>
</reference>
<evidence type="ECO:0008006" key="3">
    <source>
        <dbReference type="Google" id="ProtNLM"/>
    </source>
</evidence>
<keyword evidence="2" id="KW-1185">Reference proteome</keyword>
<comment type="caution">
    <text evidence="1">The sequence shown here is derived from an EMBL/GenBank/DDBJ whole genome shotgun (WGS) entry which is preliminary data.</text>
</comment>
<dbReference type="Proteomes" id="UP000516957">
    <property type="component" value="Unassembled WGS sequence"/>
</dbReference>
<dbReference type="SUPFAM" id="SSF50475">
    <property type="entry name" value="FMN-binding split barrel"/>
    <property type="match status" value="1"/>
</dbReference>
<evidence type="ECO:0000313" key="1">
    <source>
        <dbReference type="EMBL" id="NYD58250.1"/>
    </source>
</evidence>
<dbReference type="RefSeq" id="WP_179615896.1">
    <property type="nucleotide sequence ID" value="NZ_CP059163.1"/>
</dbReference>
<name>A0A7Y9F3W5_9ACTN</name>
<accession>A0A7Y9F3W5</accession>
<dbReference type="EMBL" id="JACCBE010000001">
    <property type="protein sequence ID" value="NYD58250.1"/>
    <property type="molecule type" value="Genomic_DNA"/>
</dbReference>
<proteinExistence type="predicted"/>
<sequence>MTTTDSAAAAIASERRVALTADGSTDGTAAPPAWVVLTTDGRLGLWTAPPTSARVRVVPCDRRGRPTGTGAPVAGQAEVVRSGAVFDEVRGRVREKYGWRSRFGARRVDTVVLVTPDRPPTPGRPS</sequence>
<gene>
    <name evidence="1" type="ORF">BKA08_002488</name>
</gene>
<evidence type="ECO:0000313" key="2">
    <source>
        <dbReference type="Proteomes" id="UP000516957"/>
    </source>
</evidence>
<protein>
    <recommendedName>
        <fullName evidence="3">Pyridoxamine 5'-phosphate oxidase putative domain-containing protein</fullName>
    </recommendedName>
</protein>
<organism evidence="1 2">
    <name type="scientific">Nocardioides marinisabuli</name>
    <dbReference type="NCBI Taxonomy" id="419476"/>
    <lineage>
        <taxon>Bacteria</taxon>
        <taxon>Bacillati</taxon>
        <taxon>Actinomycetota</taxon>
        <taxon>Actinomycetes</taxon>
        <taxon>Propionibacteriales</taxon>
        <taxon>Nocardioidaceae</taxon>
        <taxon>Nocardioides</taxon>
    </lineage>
</organism>